<dbReference type="InterPro" id="IPR009241">
    <property type="entry name" value="HigB-like"/>
</dbReference>
<dbReference type="Pfam" id="PF05973">
    <property type="entry name" value="Gp49"/>
    <property type="match status" value="1"/>
</dbReference>
<evidence type="ECO:0000256" key="1">
    <source>
        <dbReference type="SAM" id="MobiDB-lite"/>
    </source>
</evidence>
<dbReference type="Proteomes" id="UP001500399">
    <property type="component" value="Unassembled WGS sequence"/>
</dbReference>
<name>A0ABP3CHF0_9FIRM</name>
<accession>A0ABP3CHF0</accession>
<sequence length="114" mass="13046">MNVIFYQKEDGTEPAKEFLKGLDPKMRAKVARTVNQLIAAGHSLRPPISKNLGDGIMELRTIFGNNISRVLYFFMVGDTAVLTNGFIKKTQKTPPEEIDRAKRYRDDYKRRNPS</sequence>
<feature type="compositionally biased region" description="Basic and acidic residues" evidence="1">
    <location>
        <begin position="94"/>
        <end position="114"/>
    </location>
</feature>
<reference evidence="3" key="1">
    <citation type="journal article" date="2019" name="Int. J. Syst. Evol. Microbiol.">
        <title>The Global Catalogue of Microorganisms (GCM) 10K type strain sequencing project: providing services to taxonomists for standard genome sequencing and annotation.</title>
        <authorList>
            <consortium name="The Broad Institute Genomics Platform"/>
            <consortium name="The Broad Institute Genome Sequencing Center for Infectious Disease"/>
            <person name="Wu L."/>
            <person name="Ma J."/>
        </authorList>
    </citation>
    <scope>NUCLEOTIDE SEQUENCE [LARGE SCALE GENOMIC DNA]</scope>
    <source>
        <strain evidence="3">JCM 8542</strain>
    </source>
</reference>
<keyword evidence="3" id="KW-1185">Reference proteome</keyword>
<proteinExistence type="predicted"/>
<dbReference type="EMBL" id="BAAACR010000002">
    <property type="protein sequence ID" value="GAA0204248.1"/>
    <property type="molecule type" value="Genomic_DNA"/>
</dbReference>
<gene>
    <name evidence="2" type="ORF">GCM10008919_04440</name>
</gene>
<dbReference type="RefSeq" id="WP_304987834.1">
    <property type="nucleotide sequence ID" value="NZ_BAAACR010000002.1"/>
</dbReference>
<protein>
    <submittedName>
        <fullName evidence="2">Type II toxin-antitoxin system RelE/ParE family toxin</fullName>
    </submittedName>
</protein>
<feature type="region of interest" description="Disordered" evidence="1">
    <location>
        <begin position="92"/>
        <end position="114"/>
    </location>
</feature>
<comment type="caution">
    <text evidence="2">The sequence shown here is derived from an EMBL/GenBank/DDBJ whole genome shotgun (WGS) entry which is preliminary data.</text>
</comment>
<evidence type="ECO:0000313" key="2">
    <source>
        <dbReference type="EMBL" id="GAA0204248.1"/>
    </source>
</evidence>
<evidence type="ECO:0000313" key="3">
    <source>
        <dbReference type="Proteomes" id="UP001500399"/>
    </source>
</evidence>
<organism evidence="2 3">
    <name type="scientific">Selenomonas dianae</name>
    <dbReference type="NCBI Taxonomy" id="135079"/>
    <lineage>
        <taxon>Bacteria</taxon>
        <taxon>Bacillati</taxon>
        <taxon>Bacillota</taxon>
        <taxon>Negativicutes</taxon>
        <taxon>Selenomonadales</taxon>
        <taxon>Selenomonadaceae</taxon>
        <taxon>Selenomonas</taxon>
    </lineage>
</organism>